<dbReference type="Gene3D" id="1.10.510.10">
    <property type="entry name" value="Transferase(Phosphotransferase) domain 1"/>
    <property type="match status" value="1"/>
</dbReference>
<dbReference type="SUPFAM" id="SSF116846">
    <property type="entry name" value="MIT domain"/>
    <property type="match status" value="1"/>
</dbReference>
<dbReference type="GO" id="GO:0004672">
    <property type="term" value="F:protein kinase activity"/>
    <property type="evidence" value="ECO:0007669"/>
    <property type="project" value="InterPro"/>
</dbReference>
<evidence type="ECO:0000313" key="2">
    <source>
        <dbReference type="EMBL" id="ROL47965.1"/>
    </source>
</evidence>
<dbReference type="EMBL" id="RJVU01033795">
    <property type="protein sequence ID" value="ROL47965.1"/>
    <property type="molecule type" value="Genomic_DNA"/>
</dbReference>
<dbReference type="Proteomes" id="UP000281406">
    <property type="component" value="Unassembled WGS sequence"/>
</dbReference>
<dbReference type="CDD" id="cd02677">
    <property type="entry name" value="MIT_SNX15"/>
    <property type="match status" value="1"/>
</dbReference>
<organism evidence="2 3">
    <name type="scientific">Anabarilius grahami</name>
    <name type="common">Kanglang fish</name>
    <name type="synonym">Barilius grahami</name>
    <dbReference type="NCBI Taxonomy" id="495550"/>
    <lineage>
        <taxon>Eukaryota</taxon>
        <taxon>Metazoa</taxon>
        <taxon>Chordata</taxon>
        <taxon>Craniata</taxon>
        <taxon>Vertebrata</taxon>
        <taxon>Euteleostomi</taxon>
        <taxon>Actinopterygii</taxon>
        <taxon>Neopterygii</taxon>
        <taxon>Teleostei</taxon>
        <taxon>Ostariophysi</taxon>
        <taxon>Cypriniformes</taxon>
        <taxon>Xenocyprididae</taxon>
        <taxon>Xenocypridinae</taxon>
        <taxon>Xenocypridinae incertae sedis</taxon>
        <taxon>Anabarilius</taxon>
    </lineage>
</organism>
<dbReference type="InterPro" id="IPR007330">
    <property type="entry name" value="MIT_dom"/>
</dbReference>
<keyword evidence="3" id="KW-1185">Reference proteome</keyword>
<dbReference type="SMART" id="SM00745">
    <property type="entry name" value="MIT"/>
    <property type="match status" value="1"/>
</dbReference>
<dbReference type="InterPro" id="IPR036181">
    <property type="entry name" value="MIT_dom_sf"/>
</dbReference>
<dbReference type="Gene3D" id="1.20.58.80">
    <property type="entry name" value="Phosphotransferase system, lactose/cellobiose-type IIA subunit"/>
    <property type="match status" value="1"/>
</dbReference>
<dbReference type="PROSITE" id="PS50011">
    <property type="entry name" value="PROTEIN_KINASE_DOM"/>
    <property type="match status" value="1"/>
</dbReference>
<sequence>MAKKDYLLDAAQQIRMALDREVNEDYEAAFSYYKNGVDLLLNGVQVDPNKERREAVKRKTTQYLKRAEEIFISYLQDNISKGSTHLGGYSSLRFRSIRHLSSPVENLAMCKVVGIIDKVLTVESLISKETFIVKSLPKSSWESRERSTIIPQGVPFMVKLLKYYVSEDTVFLHLEHVQGGRLFSRLHRVRSEAVREYPECFSPNQHKIYLKNSYTLPSLHQEIYLNENCERTTPLERAGCSADHCLENCRTRSYCEDTGRQQGGSPGLCAMRTDNALPSNGSHNILNSLPQDNVPLPVHPCVIVDTRDPLDVTSDLLGNDVRIERIDSCIDLNKAWNSLEPAQDCKNVTVPGSNSDILGFSSAAQITSASLFGENAQPTLCNTVDVLPQRVRIVPNTSHLPPRNQAHDGFPHEQGVTNCKLSGNGQLSQFVAEFSKVSSHRNPFECTTQKQEGISLDCTKMTSRVNTVDMVWEVGNEDMTNWHIFSPSYKQPQVGMISFPSAPTTNSSCWSETKLEDPQMEQLVKVDGLGHHTQIKAKNFSAKWKWGRQGLPEDKVRLWGAQILLALESLHEQGIMCQDLNPRNVLLRSSGEACLTYFGQWTEVQPEINPKAMEEMYCAPEIGGVSKITEACDWWSLGALLYELLSGMPLWQCHPTGVHPHTPLHIPEFLSTAAASLLTELLQYDACYRLGSGGGGVSDIKCHPFFTSVPWLTLSQSLTP</sequence>
<name>A0A3N0YP35_ANAGA</name>
<comment type="caution">
    <text evidence="2">The sequence shown here is derived from an EMBL/GenBank/DDBJ whole genome shotgun (WGS) entry which is preliminary data.</text>
</comment>
<feature type="domain" description="Protein kinase" evidence="1">
    <location>
        <begin position="416"/>
        <end position="706"/>
    </location>
</feature>
<dbReference type="PANTHER" id="PTHR15508:SF4">
    <property type="entry name" value="RIBOSOMAL PROTEIN S6 KINASE-LIKE 1"/>
    <property type="match status" value="1"/>
</dbReference>
<dbReference type="Pfam" id="PF00069">
    <property type="entry name" value="Pkinase"/>
    <property type="match status" value="1"/>
</dbReference>
<reference evidence="2 3" key="1">
    <citation type="submission" date="2018-10" db="EMBL/GenBank/DDBJ databases">
        <title>Genome assembly for a Yunnan-Guizhou Plateau 3E fish, Anabarilius grahami (Regan), and its evolutionary and genetic applications.</title>
        <authorList>
            <person name="Jiang W."/>
        </authorList>
    </citation>
    <scope>NUCLEOTIDE SEQUENCE [LARGE SCALE GENOMIC DNA]</scope>
    <source>
        <strain evidence="2">AG-KIZ</strain>
        <tissue evidence="2">Muscle</tissue>
    </source>
</reference>
<dbReference type="SMART" id="SM00220">
    <property type="entry name" value="S_TKc"/>
    <property type="match status" value="1"/>
</dbReference>
<keyword evidence="2" id="KW-0808">Transferase</keyword>
<proteinExistence type="predicted"/>
<dbReference type="GO" id="GO:0005524">
    <property type="term" value="F:ATP binding"/>
    <property type="evidence" value="ECO:0007669"/>
    <property type="project" value="InterPro"/>
</dbReference>
<dbReference type="Pfam" id="PF04212">
    <property type="entry name" value="MIT"/>
    <property type="match status" value="1"/>
</dbReference>
<dbReference type="AlphaFoldDB" id="A0A3N0YP35"/>
<gene>
    <name evidence="2" type="ORF">DPX16_3704</name>
</gene>
<evidence type="ECO:0000313" key="3">
    <source>
        <dbReference type="Proteomes" id="UP000281406"/>
    </source>
</evidence>
<dbReference type="SUPFAM" id="SSF56112">
    <property type="entry name" value="Protein kinase-like (PK-like)"/>
    <property type="match status" value="1"/>
</dbReference>
<dbReference type="InterPro" id="IPR051866">
    <property type="entry name" value="Intracell_Sig-Traffick_Protein"/>
</dbReference>
<dbReference type="InterPro" id="IPR000719">
    <property type="entry name" value="Prot_kinase_dom"/>
</dbReference>
<accession>A0A3N0YP35</accession>
<protein>
    <submittedName>
        <fullName evidence="2">Ribosomal protein S6 kinase-like 1</fullName>
    </submittedName>
</protein>
<dbReference type="PANTHER" id="PTHR15508">
    <property type="entry name" value="RIBOSOMAL PROTEIN S6 KINASE"/>
    <property type="match status" value="1"/>
</dbReference>
<evidence type="ECO:0000259" key="1">
    <source>
        <dbReference type="PROSITE" id="PS50011"/>
    </source>
</evidence>
<keyword evidence="2" id="KW-0418">Kinase</keyword>
<dbReference type="OrthoDB" id="1278353at2759"/>
<dbReference type="InterPro" id="IPR011009">
    <property type="entry name" value="Kinase-like_dom_sf"/>
</dbReference>